<dbReference type="AlphaFoldDB" id="A0A6J7AWZ5"/>
<evidence type="ECO:0000256" key="1">
    <source>
        <dbReference type="ARBA" id="ARBA00006484"/>
    </source>
</evidence>
<dbReference type="EMBL" id="CAFBOS010000198">
    <property type="protein sequence ID" value="CAB5016199.1"/>
    <property type="molecule type" value="Genomic_DNA"/>
</dbReference>
<accession>A0A6J7AWZ5</accession>
<dbReference type="FunFam" id="3.40.50.720:FF:000084">
    <property type="entry name" value="Short-chain dehydrogenase reductase"/>
    <property type="match status" value="1"/>
</dbReference>
<dbReference type="InterPro" id="IPR002347">
    <property type="entry name" value="SDR_fam"/>
</dbReference>
<evidence type="ECO:0000313" key="5">
    <source>
        <dbReference type="EMBL" id="CAB5016199.1"/>
    </source>
</evidence>
<evidence type="ECO:0000313" key="2">
    <source>
        <dbReference type="EMBL" id="CAB4774703.1"/>
    </source>
</evidence>
<dbReference type="Gene3D" id="3.40.50.720">
    <property type="entry name" value="NAD(P)-binding Rossmann-like Domain"/>
    <property type="match status" value="1"/>
</dbReference>
<dbReference type="PRINTS" id="PR00081">
    <property type="entry name" value="GDHRDH"/>
</dbReference>
<dbReference type="EMBL" id="CAFBMH010000047">
    <property type="protein sequence ID" value="CAB4909954.1"/>
    <property type="molecule type" value="Genomic_DNA"/>
</dbReference>
<dbReference type="SUPFAM" id="SSF51735">
    <property type="entry name" value="NAD(P)-binding Rossmann-fold domains"/>
    <property type="match status" value="1"/>
</dbReference>
<proteinExistence type="inferred from homology"/>
<dbReference type="InterPro" id="IPR036291">
    <property type="entry name" value="NAD(P)-bd_dom_sf"/>
</dbReference>
<dbReference type="EMBL" id="CAEZYR010000215">
    <property type="protein sequence ID" value="CAB4774703.1"/>
    <property type="molecule type" value="Genomic_DNA"/>
</dbReference>
<dbReference type="EMBL" id="CAFABA010000164">
    <property type="protein sequence ID" value="CAB4836309.1"/>
    <property type="molecule type" value="Genomic_DNA"/>
</dbReference>
<dbReference type="GO" id="GO:0016616">
    <property type="term" value="F:oxidoreductase activity, acting on the CH-OH group of donors, NAD or NADP as acceptor"/>
    <property type="evidence" value="ECO:0007669"/>
    <property type="project" value="TreeGrafter"/>
</dbReference>
<sequence length="276" mass="28675">MARLTGKVAVITGGGNGLGRACAVRFAEEGADVVIGDILDDPAARTVELVEALGRRAVAVHTDAASAADNDALAAVAVDSFGRLDVLVTAAGVSSANYVSGDHAAITRRLYDEGAIALDPARRFTEVSLDEWNRVFEINATGTMLAMQSAVRHMLALGTRGSIVTIASIAGKHPDAGPLPYCVSKSAVCMITKHTARQLAGAGIRVNAIGPGFIETNMTAPLSEVPELGKRLLDGVPMGRMGVPLEIANTALFLASDESSYFTGEILHPDGGFFTE</sequence>
<evidence type="ECO:0000313" key="4">
    <source>
        <dbReference type="EMBL" id="CAB4909954.1"/>
    </source>
</evidence>
<comment type="similarity">
    <text evidence="1">Belongs to the short-chain dehydrogenases/reductases (SDR) family.</text>
</comment>
<dbReference type="PRINTS" id="PR00080">
    <property type="entry name" value="SDRFAMILY"/>
</dbReference>
<dbReference type="Pfam" id="PF00106">
    <property type="entry name" value="adh_short"/>
    <property type="match status" value="1"/>
</dbReference>
<dbReference type="PANTHER" id="PTHR42760">
    <property type="entry name" value="SHORT-CHAIN DEHYDROGENASES/REDUCTASES FAMILY MEMBER"/>
    <property type="match status" value="1"/>
</dbReference>
<protein>
    <submittedName>
        <fullName evidence="3">Unannotated protein</fullName>
    </submittedName>
</protein>
<gene>
    <name evidence="2" type="ORF">UFOPK2754_03293</name>
    <name evidence="3" type="ORF">UFOPK3139_02789</name>
    <name evidence="4" type="ORF">UFOPK3543_01429</name>
    <name evidence="5" type="ORF">UFOPK3967_02510</name>
</gene>
<organism evidence="3">
    <name type="scientific">freshwater metagenome</name>
    <dbReference type="NCBI Taxonomy" id="449393"/>
    <lineage>
        <taxon>unclassified sequences</taxon>
        <taxon>metagenomes</taxon>
        <taxon>ecological metagenomes</taxon>
    </lineage>
</organism>
<name>A0A6J7AWZ5_9ZZZZ</name>
<evidence type="ECO:0000313" key="3">
    <source>
        <dbReference type="EMBL" id="CAB4836309.1"/>
    </source>
</evidence>
<reference evidence="3" key="1">
    <citation type="submission" date="2020-05" db="EMBL/GenBank/DDBJ databases">
        <authorList>
            <person name="Chiriac C."/>
            <person name="Salcher M."/>
            <person name="Ghai R."/>
            <person name="Kavagutti S V."/>
        </authorList>
    </citation>
    <scope>NUCLEOTIDE SEQUENCE</scope>
</reference>